<sequence length="128" mass="13422">MVQLRTEALGRQLKLWKKIIISLICVFILFPLLAISVASKLGPQFGIGFVAANLVPASSAALGYVLISAGNVELATALILIDIIVAIPALPVILGLYSRSISVPVPIGTILISLTEILILPLIAGQLT</sequence>
<dbReference type="Proteomes" id="UP000886076">
    <property type="component" value="Unassembled WGS sequence"/>
</dbReference>
<evidence type="ECO:0000256" key="3">
    <source>
        <dbReference type="ARBA" id="ARBA00022989"/>
    </source>
</evidence>
<dbReference type="InterPro" id="IPR038770">
    <property type="entry name" value="Na+/solute_symporter_sf"/>
</dbReference>
<evidence type="ECO:0000313" key="6">
    <source>
        <dbReference type="EMBL" id="HEW63646.1"/>
    </source>
</evidence>
<evidence type="ECO:0000256" key="4">
    <source>
        <dbReference type="ARBA" id="ARBA00023136"/>
    </source>
</evidence>
<dbReference type="Proteomes" id="UP000237153">
    <property type="component" value="Unassembled WGS sequence"/>
</dbReference>
<keyword evidence="2 5" id="KW-0812">Transmembrane</keyword>
<evidence type="ECO:0000256" key="2">
    <source>
        <dbReference type="ARBA" id="ARBA00022692"/>
    </source>
</evidence>
<comment type="subcellular location">
    <subcellularLocation>
        <location evidence="1">Membrane</location>
        <topology evidence="1">Multi-pass membrane protein</topology>
    </subcellularLocation>
</comment>
<reference evidence="6" key="2">
    <citation type="journal article" date="2020" name="mSystems">
        <title>Genome- and Community-Level Interaction Insights into Carbon Utilization and Element Cycling Functions of Hydrothermarchaeota in Hydrothermal Sediment.</title>
        <authorList>
            <person name="Zhou Z."/>
            <person name="Liu Y."/>
            <person name="Xu W."/>
            <person name="Pan J."/>
            <person name="Luo Z.H."/>
            <person name="Li M."/>
        </authorList>
    </citation>
    <scope>NUCLEOTIDE SEQUENCE [LARGE SCALE GENOMIC DNA]</scope>
    <source>
        <strain evidence="6">SpSt-1261</strain>
    </source>
</reference>
<dbReference type="AlphaFoldDB" id="A0A2J6N3S4"/>
<organism evidence="7 8">
    <name type="scientific">Fervidicoccus fontis</name>
    <dbReference type="NCBI Taxonomy" id="683846"/>
    <lineage>
        <taxon>Archaea</taxon>
        <taxon>Thermoproteota</taxon>
        <taxon>Thermoprotei</taxon>
        <taxon>Fervidicoccales</taxon>
        <taxon>Fervidicoccaceae</taxon>
        <taxon>Fervidicoccus</taxon>
    </lineage>
</organism>
<protein>
    <submittedName>
        <fullName evidence="7">Uncharacterized protein</fullName>
    </submittedName>
</protein>
<evidence type="ECO:0000256" key="1">
    <source>
        <dbReference type="ARBA" id="ARBA00004141"/>
    </source>
</evidence>
<dbReference type="Pfam" id="PF01758">
    <property type="entry name" value="SBF"/>
    <property type="match status" value="1"/>
</dbReference>
<evidence type="ECO:0000256" key="5">
    <source>
        <dbReference type="SAM" id="Phobius"/>
    </source>
</evidence>
<accession>A0A2J6N3S4</accession>
<feature type="transmembrane region" description="Helical" evidence="5">
    <location>
        <begin position="103"/>
        <end position="124"/>
    </location>
</feature>
<dbReference type="GO" id="GO:0016020">
    <property type="term" value="C:membrane"/>
    <property type="evidence" value="ECO:0007669"/>
    <property type="project" value="UniProtKB-SubCell"/>
</dbReference>
<evidence type="ECO:0000313" key="8">
    <source>
        <dbReference type="Proteomes" id="UP000237153"/>
    </source>
</evidence>
<dbReference type="EMBL" id="DSFH01000022">
    <property type="protein sequence ID" value="HEW63646.1"/>
    <property type="molecule type" value="Genomic_DNA"/>
</dbReference>
<gene>
    <name evidence="7" type="ORF">C0188_00500</name>
    <name evidence="6" type="ORF">ENO39_01105</name>
</gene>
<evidence type="ECO:0000313" key="7">
    <source>
        <dbReference type="EMBL" id="PMB75998.1"/>
    </source>
</evidence>
<keyword evidence="4 5" id="KW-0472">Membrane</keyword>
<dbReference type="InterPro" id="IPR002657">
    <property type="entry name" value="BilAc:Na_symport/Acr3"/>
</dbReference>
<feature type="transmembrane region" description="Helical" evidence="5">
    <location>
        <begin position="20"/>
        <end position="39"/>
    </location>
</feature>
<dbReference type="EMBL" id="PNIM01000002">
    <property type="protein sequence ID" value="PMB75998.1"/>
    <property type="molecule type" value="Genomic_DNA"/>
</dbReference>
<dbReference type="RefSeq" id="WP_272984924.1">
    <property type="nucleotide sequence ID" value="NZ_DSFH01000022.1"/>
</dbReference>
<comment type="caution">
    <text evidence="7">The sequence shown here is derived from an EMBL/GenBank/DDBJ whole genome shotgun (WGS) entry which is preliminary data.</text>
</comment>
<feature type="transmembrane region" description="Helical" evidence="5">
    <location>
        <begin position="74"/>
        <end position="97"/>
    </location>
</feature>
<name>A0A2J6N3S4_9CREN</name>
<dbReference type="Gene3D" id="1.20.1530.20">
    <property type="match status" value="1"/>
</dbReference>
<feature type="transmembrane region" description="Helical" evidence="5">
    <location>
        <begin position="45"/>
        <end position="67"/>
    </location>
</feature>
<reference evidence="7 8" key="1">
    <citation type="submission" date="2018-01" db="EMBL/GenBank/DDBJ databases">
        <title>Metagenomic assembled genomes from two thermal pools in the Uzon Caldera, Kamchatka, Russia.</title>
        <authorList>
            <person name="Wilkins L."/>
            <person name="Ettinger C."/>
        </authorList>
    </citation>
    <scope>NUCLEOTIDE SEQUENCE [LARGE SCALE GENOMIC DNA]</scope>
    <source>
        <strain evidence="7">ZAV-06</strain>
    </source>
</reference>
<keyword evidence="3 5" id="KW-1133">Transmembrane helix</keyword>
<proteinExistence type="predicted"/>